<keyword evidence="1" id="KW-0677">Repeat</keyword>
<comment type="caution">
    <text evidence="4">The sequence shown here is derived from an EMBL/GenBank/DDBJ whole genome shotgun (WGS) entry which is preliminary data.</text>
</comment>
<keyword evidence="5" id="KW-1185">Reference proteome</keyword>
<dbReference type="InterPro" id="IPR056125">
    <property type="entry name" value="DUF7708"/>
</dbReference>
<dbReference type="Pfam" id="PF24883">
    <property type="entry name" value="NPHP3_N"/>
    <property type="match status" value="1"/>
</dbReference>
<evidence type="ECO:0000259" key="2">
    <source>
        <dbReference type="Pfam" id="PF24809"/>
    </source>
</evidence>
<proteinExistence type="predicted"/>
<dbReference type="PANTHER" id="PTHR40619:SF3">
    <property type="entry name" value="FUNGAL STAND N-TERMINAL GOODBYE DOMAIN-CONTAINING PROTEIN"/>
    <property type="match status" value="1"/>
</dbReference>
<dbReference type="InterPro" id="IPR056884">
    <property type="entry name" value="NPHP3-like_N"/>
</dbReference>
<dbReference type="Pfam" id="PF24809">
    <property type="entry name" value="DUF7708"/>
    <property type="match status" value="1"/>
</dbReference>
<dbReference type="EMBL" id="JANBVO010000009">
    <property type="protein sequence ID" value="KAJ9149747.1"/>
    <property type="molecule type" value="Genomic_DNA"/>
</dbReference>
<dbReference type="AlphaFoldDB" id="A0AA38VSH2"/>
<evidence type="ECO:0000259" key="3">
    <source>
        <dbReference type="Pfam" id="PF24883"/>
    </source>
</evidence>
<dbReference type="PANTHER" id="PTHR40619">
    <property type="entry name" value="FUNGAL STAND N-TERMINAL GOODBYE DOMAIN-CONTAINING PROTEIN"/>
    <property type="match status" value="1"/>
</dbReference>
<feature type="domain" description="DUF7708" evidence="2">
    <location>
        <begin position="32"/>
        <end position="156"/>
    </location>
</feature>
<gene>
    <name evidence="4" type="ORF">NKR23_g4164</name>
</gene>
<evidence type="ECO:0000313" key="5">
    <source>
        <dbReference type="Proteomes" id="UP001174694"/>
    </source>
</evidence>
<reference evidence="4" key="1">
    <citation type="submission" date="2022-07" db="EMBL/GenBank/DDBJ databases">
        <title>Fungi with potential for degradation of polypropylene.</title>
        <authorList>
            <person name="Gostincar C."/>
        </authorList>
    </citation>
    <scope>NUCLEOTIDE SEQUENCE</scope>
    <source>
        <strain evidence="4">EXF-13308</strain>
    </source>
</reference>
<feature type="domain" description="Nephrocystin 3-like N-terminal" evidence="3">
    <location>
        <begin position="352"/>
        <end position="464"/>
    </location>
</feature>
<name>A0AA38VSH2_9PEZI</name>
<evidence type="ECO:0000313" key="4">
    <source>
        <dbReference type="EMBL" id="KAJ9149747.1"/>
    </source>
</evidence>
<accession>A0AA38VSH2</accession>
<sequence>MYKDPRGTWGRIRRAFRRVGNTKSVLEPWMQLLPSQSEYFSILCGGLKLIYTAAARLEDLREEIYRALEELPSLLSITYRAVDIFTKSERLQEASIELYVATLGLLEHIVNWFTERAAKKVLKSFLKQEAYQRELGDKVQSVRIAAKRFDQEAHLCSYRHLIDARFDIKAHTKLTRENHDDLLAEFSRLGEITGQQNASLASLIADKNSANNQMIQMMAQRVLGIEAAIAQLTQTRLSQQTLNILNFTPRMTVGAVLPANALPPNEGAFGSSSFHRLQPSDSVYRSIDLTHVERDLSLNSKPIEAVPRATQDRTVFAVLSPQFQSWMASPLSEFIFMNFNTPSAPSPNPSAYLCACLVSAVRQAPAAVVSLSFFCREHKSVGDAYYGATGMMRSLIAQLMAQRPNLRNPYSNSEEESSVTDLCITFETLLLQLRPQDLAFCVVDCINCYEDNERLCPEFEETLETLLNLQSRTRVGGCAFKLLLACPWNSHRMVRLVPEQERAVVWLPAKVPSQGGLTGTKWKALMEKNFSFLR</sequence>
<protein>
    <submittedName>
        <fullName evidence="4">Uncharacterized protein</fullName>
    </submittedName>
</protein>
<dbReference type="Proteomes" id="UP001174694">
    <property type="component" value="Unassembled WGS sequence"/>
</dbReference>
<evidence type="ECO:0000256" key="1">
    <source>
        <dbReference type="ARBA" id="ARBA00022737"/>
    </source>
</evidence>
<organism evidence="4 5">
    <name type="scientific">Pleurostoma richardsiae</name>
    <dbReference type="NCBI Taxonomy" id="41990"/>
    <lineage>
        <taxon>Eukaryota</taxon>
        <taxon>Fungi</taxon>
        <taxon>Dikarya</taxon>
        <taxon>Ascomycota</taxon>
        <taxon>Pezizomycotina</taxon>
        <taxon>Sordariomycetes</taxon>
        <taxon>Sordariomycetidae</taxon>
        <taxon>Calosphaeriales</taxon>
        <taxon>Pleurostomataceae</taxon>
        <taxon>Pleurostoma</taxon>
    </lineage>
</organism>